<dbReference type="NCBIfam" id="TIGR01843">
    <property type="entry name" value="type_I_hlyD"/>
    <property type="match status" value="1"/>
</dbReference>
<dbReference type="AlphaFoldDB" id="A0A7C3PCR0"/>
<dbReference type="Gene3D" id="2.40.50.100">
    <property type="match status" value="1"/>
</dbReference>
<dbReference type="InterPro" id="IPR050739">
    <property type="entry name" value="MFP"/>
</dbReference>
<dbReference type="Pfam" id="PF25917">
    <property type="entry name" value="BSH_RND"/>
    <property type="match status" value="1"/>
</dbReference>
<keyword evidence="4" id="KW-1003">Cell membrane</keyword>
<comment type="caution">
    <text evidence="13">The sequence shown here is derived from an EMBL/GenBank/DDBJ whole genome shotgun (WGS) entry which is preliminary data.</text>
</comment>
<protein>
    <submittedName>
        <fullName evidence="13">HlyD family type I secretion periplasmic adaptor subunit</fullName>
    </submittedName>
</protein>
<evidence type="ECO:0000256" key="6">
    <source>
        <dbReference type="ARBA" id="ARBA00022692"/>
    </source>
</evidence>
<keyword evidence="8 10" id="KW-0472">Membrane</keyword>
<keyword evidence="7 10" id="KW-1133">Transmembrane helix</keyword>
<feature type="coiled-coil region" evidence="9">
    <location>
        <begin position="119"/>
        <end position="172"/>
    </location>
</feature>
<dbReference type="SUPFAM" id="SSF111369">
    <property type="entry name" value="HlyD-like secretion proteins"/>
    <property type="match status" value="1"/>
</dbReference>
<comment type="subcellular location">
    <subcellularLocation>
        <location evidence="1">Cell inner membrane</location>
        <topology evidence="1">Single-pass membrane protein</topology>
    </subcellularLocation>
</comment>
<evidence type="ECO:0000256" key="3">
    <source>
        <dbReference type="ARBA" id="ARBA00022448"/>
    </source>
</evidence>
<evidence type="ECO:0000313" key="13">
    <source>
        <dbReference type="EMBL" id="HFM98052.1"/>
    </source>
</evidence>
<dbReference type="PRINTS" id="PR01490">
    <property type="entry name" value="RTXTOXIND"/>
</dbReference>
<evidence type="ECO:0000256" key="10">
    <source>
        <dbReference type="SAM" id="Phobius"/>
    </source>
</evidence>
<accession>A0A7C3PCR0</accession>
<dbReference type="InterPro" id="IPR058982">
    <property type="entry name" value="Beta-barrel_AprE"/>
</dbReference>
<keyword evidence="6 10" id="KW-0812">Transmembrane</keyword>
<feature type="coiled-coil region" evidence="9">
    <location>
        <begin position="218"/>
        <end position="288"/>
    </location>
</feature>
<keyword evidence="9" id="KW-0175">Coiled coil</keyword>
<feature type="domain" description="AprE-like beta-barrel" evidence="12">
    <location>
        <begin position="330"/>
        <end position="419"/>
    </location>
</feature>
<reference evidence="13" key="1">
    <citation type="journal article" date="2020" name="mSystems">
        <title>Genome- and Community-Level Interaction Insights into Carbon Utilization and Element Cycling Functions of Hydrothermarchaeota in Hydrothermal Sediment.</title>
        <authorList>
            <person name="Zhou Z."/>
            <person name="Liu Y."/>
            <person name="Xu W."/>
            <person name="Pan J."/>
            <person name="Luo Z.H."/>
            <person name="Li M."/>
        </authorList>
    </citation>
    <scope>NUCLEOTIDE SEQUENCE [LARGE SCALE GENOMIC DNA]</scope>
    <source>
        <strain evidence="13">SpSt-418</strain>
    </source>
</reference>
<dbReference type="Gene3D" id="2.40.30.170">
    <property type="match status" value="1"/>
</dbReference>
<gene>
    <name evidence="13" type="ORF">ENR64_09915</name>
</gene>
<evidence type="ECO:0000256" key="5">
    <source>
        <dbReference type="ARBA" id="ARBA00022519"/>
    </source>
</evidence>
<dbReference type="InterPro" id="IPR058625">
    <property type="entry name" value="MdtA-like_BSH"/>
</dbReference>
<name>A0A7C3PCR0_9CYAN</name>
<evidence type="ECO:0000256" key="9">
    <source>
        <dbReference type="SAM" id="Coils"/>
    </source>
</evidence>
<dbReference type="GO" id="GO:0005886">
    <property type="term" value="C:plasma membrane"/>
    <property type="evidence" value="ECO:0007669"/>
    <property type="project" value="UniProtKB-SubCell"/>
</dbReference>
<dbReference type="PANTHER" id="PTHR30386:SF26">
    <property type="entry name" value="TRANSPORT PROTEIN COMB"/>
    <property type="match status" value="1"/>
</dbReference>
<dbReference type="PANTHER" id="PTHR30386">
    <property type="entry name" value="MEMBRANE FUSION SUBUNIT OF EMRAB-TOLC MULTIDRUG EFFLUX PUMP"/>
    <property type="match status" value="1"/>
</dbReference>
<proteinExistence type="inferred from homology"/>
<evidence type="ECO:0000256" key="2">
    <source>
        <dbReference type="ARBA" id="ARBA00009477"/>
    </source>
</evidence>
<feature type="transmembrane region" description="Helical" evidence="10">
    <location>
        <begin position="38"/>
        <end position="60"/>
    </location>
</feature>
<sequence>MKAPSVSVQRQQTKVQFANAQDYLNYELGHAQRRLPPVYIRLLGFSICALVGGTIAWATFSKVDEVATAPGQVIPASQVQPMRSLASGLLREIKVTEGKHVQKGDVLVQLDPTISQSEVDRLEKLSQQNRDTLARLQAERNGNTQAGSFLQNQLLAARLREFRDRRAAAEAEANRQLSLIKTAQVQKTRLEADLTHASTKTQAYRSLQQEGAVPRFDYLDSQNKVDSLQKEIALQEQAIEQAKQAHQAAMKNATRLESERQSEILTQIDKQQQELTDLNAKLTQAQAQHKHSTIRAGVTGTVYNIKVSKTGSTVQPGDEVLSIVPDSEELILEAKVQNQDVGFVRSGMRVKVKLATFPYQEFGMIEGIISRVSPNAVNEQNGGSVFPIQVRLKQRSVKANDREVLLSPGMAATAEIVTRQKTVMSFLLDPITASWDRAFSVR</sequence>
<evidence type="ECO:0000259" key="12">
    <source>
        <dbReference type="Pfam" id="PF26002"/>
    </source>
</evidence>
<evidence type="ECO:0000259" key="11">
    <source>
        <dbReference type="Pfam" id="PF25917"/>
    </source>
</evidence>
<organism evidence="13">
    <name type="scientific">Oscillatoriales cyanobacterium SpSt-418</name>
    <dbReference type="NCBI Taxonomy" id="2282169"/>
    <lineage>
        <taxon>Bacteria</taxon>
        <taxon>Bacillati</taxon>
        <taxon>Cyanobacteriota</taxon>
        <taxon>Cyanophyceae</taxon>
        <taxon>Oscillatoriophycideae</taxon>
        <taxon>Oscillatoriales</taxon>
    </lineage>
</organism>
<evidence type="ECO:0000256" key="4">
    <source>
        <dbReference type="ARBA" id="ARBA00022475"/>
    </source>
</evidence>
<keyword evidence="3" id="KW-0813">Transport</keyword>
<evidence type="ECO:0000256" key="7">
    <source>
        <dbReference type="ARBA" id="ARBA00022989"/>
    </source>
</evidence>
<feature type="domain" description="Multidrug resistance protein MdtA-like barrel-sandwich hybrid" evidence="11">
    <location>
        <begin position="83"/>
        <end position="321"/>
    </location>
</feature>
<comment type="similarity">
    <text evidence="2">Belongs to the membrane fusion protein (MFP) (TC 8.A.1) family.</text>
</comment>
<dbReference type="InterPro" id="IPR010129">
    <property type="entry name" value="T1SS_HlyD"/>
</dbReference>
<evidence type="ECO:0000256" key="1">
    <source>
        <dbReference type="ARBA" id="ARBA00004377"/>
    </source>
</evidence>
<evidence type="ECO:0000256" key="8">
    <source>
        <dbReference type="ARBA" id="ARBA00023136"/>
    </source>
</evidence>
<keyword evidence="5" id="KW-0997">Cell inner membrane</keyword>
<dbReference type="GO" id="GO:0015031">
    <property type="term" value="P:protein transport"/>
    <property type="evidence" value="ECO:0007669"/>
    <property type="project" value="InterPro"/>
</dbReference>
<dbReference type="Pfam" id="PF26002">
    <property type="entry name" value="Beta-barrel_AprE"/>
    <property type="match status" value="1"/>
</dbReference>
<dbReference type="EMBL" id="DSRU01000141">
    <property type="protein sequence ID" value="HFM98052.1"/>
    <property type="molecule type" value="Genomic_DNA"/>
</dbReference>